<evidence type="ECO:0000313" key="1">
    <source>
        <dbReference type="EMBL" id="MPM89267.1"/>
    </source>
</evidence>
<dbReference type="AlphaFoldDB" id="A0A645DJ28"/>
<comment type="caution">
    <text evidence="1">The sequence shown here is derived from an EMBL/GenBank/DDBJ whole genome shotgun (WGS) entry which is preliminary data.</text>
</comment>
<reference evidence="1" key="1">
    <citation type="submission" date="2019-08" db="EMBL/GenBank/DDBJ databases">
        <authorList>
            <person name="Kucharzyk K."/>
            <person name="Murdoch R.W."/>
            <person name="Higgins S."/>
            <person name="Loffler F."/>
        </authorList>
    </citation>
    <scope>NUCLEOTIDE SEQUENCE</scope>
</reference>
<name>A0A645DJ28_9ZZZZ</name>
<protein>
    <submittedName>
        <fullName evidence="1">Uncharacterized protein</fullName>
    </submittedName>
</protein>
<accession>A0A645DJ28</accession>
<organism evidence="1">
    <name type="scientific">bioreactor metagenome</name>
    <dbReference type="NCBI Taxonomy" id="1076179"/>
    <lineage>
        <taxon>unclassified sequences</taxon>
        <taxon>metagenomes</taxon>
        <taxon>ecological metagenomes</taxon>
    </lineage>
</organism>
<proteinExistence type="predicted"/>
<sequence length="78" mass="8913">MDKCIQQGLSYRLRGILHCVNAMQTTNNRFSPIIEHAIGIGVIQLLENRTVEFSPVFKHGVCCVIKYCNLYRMRTLVG</sequence>
<dbReference type="EMBL" id="VSSQ01036722">
    <property type="protein sequence ID" value="MPM89267.1"/>
    <property type="molecule type" value="Genomic_DNA"/>
</dbReference>
<gene>
    <name evidence="1" type="ORF">SDC9_136375</name>
</gene>